<keyword evidence="17" id="KW-1185">Reference proteome</keyword>
<dbReference type="HOGENOM" id="CLU_034756_1_1_7"/>
<dbReference type="Proteomes" id="UP000008963">
    <property type="component" value="Chromosome"/>
</dbReference>
<keyword evidence="3" id="KW-0444">Lipid biosynthesis</keyword>
<dbReference type="GO" id="GO:0006633">
    <property type="term" value="P:fatty acid biosynthetic process"/>
    <property type="evidence" value="ECO:0007669"/>
    <property type="project" value="UniProtKB-KW"/>
</dbReference>
<comment type="cofactor">
    <cofactor evidence="1">
        <name>Zn(2+)</name>
        <dbReference type="ChEBI" id="CHEBI:29105"/>
    </cofactor>
</comment>
<gene>
    <name evidence="16" type="ordered locus">BMS_1205</name>
</gene>
<keyword evidence="7" id="KW-0276">Fatty acid metabolism</keyword>
<dbReference type="GO" id="GO:0005506">
    <property type="term" value="F:iron ion binding"/>
    <property type="evidence" value="ECO:0007669"/>
    <property type="project" value="InterPro"/>
</dbReference>
<evidence type="ECO:0000313" key="17">
    <source>
        <dbReference type="Proteomes" id="UP000008963"/>
    </source>
</evidence>
<dbReference type="GO" id="GO:0080132">
    <property type="term" value="F:fatty acid 2-hydroxylase activity"/>
    <property type="evidence" value="ECO:0007669"/>
    <property type="project" value="InterPro"/>
</dbReference>
<keyword evidence="11" id="KW-0443">Lipid metabolism</keyword>
<reference evidence="17" key="1">
    <citation type="journal article" date="2013" name="ISME J.">
        <title>A small predatory core genome in the divergent marine Bacteriovorax marinus SJ and the terrestrial Bdellovibrio bacteriovorus.</title>
        <authorList>
            <person name="Crossman L.C."/>
            <person name="Chen H."/>
            <person name="Cerdeno-Tarraga A.M."/>
            <person name="Brooks K."/>
            <person name="Quail M.A."/>
            <person name="Pineiro S.A."/>
            <person name="Hobley L."/>
            <person name="Sockett R.E."/>
            <person name="Bentley S.D."/>
            <person name="Parkhill J."/>
            <person name="Williams H.N."/>
            <person name="Stine O.C."/>
        </authorList>
    </citation>
    <scope>NUCLEOTIDE SEQUENCE [LARGE SCALE GENOMIC DNA]</scope>
    <source>
        <strain evidence="17">ATCC BAA-682 / DSM 15412 / SJ</strain>
    </source>
</reference>
<keyword evidence="12 14" id="KW-0472">Membrane</keyword>
<evidence type="ECO:0000256" key="14">
    <source>
        <dbReference type="SAM" id="Phobius"/>
    </source>
</evidence>
<keyword evidence="6" id="KW-0256">Endoplasmic reticulum</keyword>
<evidence type="ECO:0000256" key="3">
    <source>
        <dbReference type="ARBA" id="ARBA00022516"/>
    </source>
</evidence>
<accession>E1WYY5</accession>
<feature type="domain" description="Fatty acid hydroxylase" evidence="15">
    <location>
        <begin position="57"/>
        <end position="195"/>
    </location>
</feature>
<dbReference type="AlphaFoldDB" id="E1WYY5"/>
<dbReference type="RefSeq" id="WP_014243866.1">
    <property type="nucleotide sequence ID" value="NC_016620.1"/>
</dbReference>
<keyword evidence="5" id="KW-0479">Metal-binding</keyword>
<name>E1WYY5_HALMS</name>
<evidence type="ECO:0000256" key="2">
    <source>
        <dbReference type="ARBA" id="ARBA00004477"/>
    </source>
</evidence>
<evidence type="ECO:0000256" key="8">
    <source>
        <dbReference type="ARBA" id="ARBA00022833"/>
    </source>
</evidence>
<evidence type="ECO:0000256" key="10">
    <source>
        <dbReference type="ARBA" id="ARBA00023002"/>
    </source>
</evidence>
<protein>
    <submittedName>
        <fullName evidence="16">Fatty acid hydroxylase</fullName>
    </submittedName>
</protein>
<comment type="subcellular location">
    <subcellularLocation>
        <location evidence="2">Endoplasmic reticulum membrane</location>
        <topology evidence="2">Multi-pass membrane protein</topology>
    </subcellularLocation>
</comment>
<dbReference type="KEGG" id="bmx:BMS_1205"/>
<dbReference type="InterPro" id="IPR014430">
    <property type="entry name" value="Scs7"/>
</dbReference>
<dbReference type="eggNOG" id="COG3000">
    <property type="taxonomic scope" value="Bacteria"/>
</dbReference>
<sequence>MKKYDSIRIFKNPVLEACTHVHPIIPLILWTPVAIYWGVHGQSSYNLSWSEMLLWYFIGLLVWTFTEYILHRYMFHFPGKSALAKRFVFLFHGLHHDDPNDPTRLVMPPVPAIIIMAMLYGLFSLVVPGRYLEVFMSAFVIGYLCYDYIHYATHHFKMTGKVGRYLKKFHLQHHFRHEKAKYGVSSPLWDIIFRTMTGPKEEGH</sequence>
<feature type="transmembrane region" description="Helical" evidence="14">
    <location>
        <begin position="131"/>
        <end position="149"/>
    </location>
</feature>
<evidence type="ECO:0000313" key="16">
    <source>
        <dbReference type="EMBL" id="CBW26082.1"/>
    </source>
</evidence>
<evidence type="ECO:0000256" key="1">
    <source>
        <dbReference type="ARBA" id="ARBA00001947"/>
    </source>
</evidence>
<keyword evidence="8" id="KW-0862">Zinc</keyword>
<organism evidence="16 17">
    <name type="scientific">Halobacteriovorax marinus (strain ATCC BAA-682 / DSM 15412 / SJ)</name>
    <name type="common">Bacteriovorax marinus</name>
    <dbReference type="NCBI Taxonomy" id="862908"/>
    <lineage>
        <taxon>Bacteria</taxon>
        <taxon>Pseudomonadati</taxon>
        <taxon>Bdellovibrionota</taxon>
        <taxon>Bacteriovoracia</taxon>
        <taxon>Bacteriovoracales</taxon>
        <taxon>Halobacteriovoraceae</taxon>
        <taxon>Halobacteriovorax</taxon>
    </lineage>
</organism>
<evidence type="ECO:0000256" key="6">
    <source>
        <dbReference type="ARBA" id="ARBA00022824"/>
    </source>
</evidence>
<dbReference type="GO" id="GO:0016020">
    <property type="term" value="C:membrane"/>
    <property type="evidence" value="ECO:0007669"/>
    <property type="project" value="InterPro"/>
</dbReference>
<evidence type="ECO:0000256" key="5">
    <source>
        <dbReference type="ARBA" id="ARBA00022723"/>
    </source>
</evidence>
<dbReference type="PANTHER" id="PTHR12863">
    <property type="entry name" value="FATTY ACID HYDROXYLASE"/>
    <property type="match status" value="1"/>
</dbReference>
<keyword evidence="9 14" id="KW-1133">Transmembrane helix</keyword>
<keyword evidence="4 14" id="KW-0812">Transmembrane</keyword>
<dbReference type="EMBL" id="FQ312005">
    <property type="protein sequence ID" value="CBW26082.1"/>
    <property type="molecule type" value="Genomic_DNA"/>
</dbReference>
<evidence type="ECO:0000256" key="9">
    <source>
        <dbReference type="ARBA" id="ARBA00022989"/>
    </source>
</evidence>
<dbReference type="STRING" id="862908.BMS_1205"/>
<keyword evidence="10" id="KW-0560">Oxidoreductase</keyword>
<proteinExistence type="predicted"/>
<dbReference type="PATRIC" id="fig|862908.3.peg.1147"/>
<dbReference type="Pfam" id="PF04116">
    <property type="entry name" value="FA_hydroxylase"/>
    <property type="match status" value="1"/>
</dbReference>
<evidence type="ECO:0000256" key="13">
    <source>
        <dbReference type="ARBA" id="ARBA00023160"/>
    </source>
</evidence>
<evidence type="ECO:0000256" key="11">
    <source>
        <dbReference type="ARBA" id="ARBA00023098"/>
    </source>
</evidence>
<feature type="transmembrane region" description="Helical" evidence="14">
    <location>
        <begin position="105"/>
        <end position="125"/>
    </location>
</feature>
<evidence type="ECO:0000256" key="7">
    <source>
        <dbReference type="ARBA" id="ARBA00022832"/>
    </source>
</evidence>
<dbReference type="InterPro" id="IPR006694">
    <property type="entry name" value="Fatty_acid_hydroxylase"/>
</dbReference>
<evidence type="ECO:0000256" key="12">
    <source>
        <dbReference type="ARBA" id="ARBA00023136"/>
    </source>
</evidence>
<feature type="transmembrane region" description="Helical" evidence="14">
    <location>
        <begin position="52"/>
        <end position="70"/>
    </location>
</feature>
<keyword evidence="13" id="KW-0275">Fatty acid biosynthesis</keyword>
<evidence type="ECO:0000259" key="15">
    <source>
        <dbReference type="Pfam" id="PF04116"/>
    </source>
</evidence>
<dbReference type="PANTHER" id="PTHR12863:SF1">
    <property type="entry name" value="FATTY ACID 2-HYDROXYLASE"/>
    <property type="match status" value="1"/>
</dbReference>
<evidence type="ECO:0000256" key="4">
    <source>
        <dbReference type="ARBA" id="ARBA00022692"/>
    </source>
</evidence>